<dbReference type="EMBL" id="JAFEMO010000013">
    <property type="protein sequence ID" value="KAH7549682.1"/>
    <property type="molecule type" value="Genomic_DNA"/>
</dbReference>
<sequence>MEAKDPFASISELCHVSSSQEDCLGRCRFAHEPDENDDQDDEEEDGSEASGEIPTGIIMVSPPDSSIADDVNDDSTPHDTDIFHTPPEVSLRDNRTDFLEEETAGGCANEEKAVDLGADTDLGFSEVESTQRIDCENEVINCELDTVRHLKRKLTTKDCSSDSQLKKPKTLDKNLGLDCSNQCVGAELGESRDQFHSNRVSTQNCGSKSLQIDQNSETFGESFTKTKRHFSTEVLELEAEASDGILGFSERLENNTINCEGCNNGRGEKTRNLGRKSIEDLDKYRYIGPSADSSHGMMRTQRMRTLPVSVCGQPENAQKELDSGKNHREITLLDVLKMLAEKCGCDRSVENKSILEVAKSRGMTFP</sequence>
<proteinExistence type="predicted"/>
<dbReference type="Proteomes" id="UP000827721">
    <property type="component" value="Unassembled WGS sequence"/>
</dbReference>
<evidence type="ECO:0000313" key="3">
    <source>
        <dbReference type="Proteomes" id="UP000827721"/>
    </source>
</evidence>
<dbReference type="PANTHER" id="PTHR38221">
    <property type="entry name" value="BNAA04G14260D PROTEIN"/>
    <property type="match status" value="1"/>
</dbReference>
<evidence type="ECO:0000256" key="1">
    <source>
        <dbReference type="SAM" id="MobiDB-lite"/>
    </source>
</evidence>
<name>A0ABQ8H6Y6_9ROSI</name>
<dbReference type="PANTHER" id="PTHR38221:SF1">
    <property type="entry name" value="OVULE PROTEIN"/>
    <property type="match status" value="1"/>
</dbReference>
<gene>
    <name evidence="2" type="ORF">JRO89_XS13G0065900</name>
</gene>
<feature type="region of interest" description="Disordered" evidence="1">
    <location>
        <begin position="28"/>
        <end position="89"/>
    </location>
</feature>
<comment type="caution">
    <text evidence="2">The sequence shown here is derived from an EMBL/GenBank/DDBJ whole genome shotgun (WGS) entry which is preliminary data.</text>
</comment>
<accession>A0ABQ8H6Y6</accession>
<evidence type="ECO:0000313" key="2">
    <source>
        <dbReference type="EMBL" id="KAH7549682.1"/>
    </source>
</evidence>
<organism evidence="2 3">
    <name type="scientific">Xanthoceras sorbifolium</name>
    <dbReference type="NCBI Taxonomy" id="99658"/>
    <lineage>
        <taxon>Eukaryota</taxon>
        <taxon>Viridiplantae</taxon>
        <taxon>Streptophyta</taxon>
        <taxon>Embryophyta</taxon>
        <taxon>Tracheophyta</taxon>
        <taxon>Spermatophyta</taxon>
        <taxon>Magnoliopsida</taxon>
        <taxon>eudicotyledons</taxon>
        <taxon>Gunneridae</taxon>
        <taxon>Pentapetalae</taxon>
        <taxon>rosids</taxon>
        <taxon>malvids</taxon>
        <taxon>Sapindales</taxon>
        <taxon>Sapindaceae</taxon>
        <taxon>Xanthoceroideae</taxon>
        <taxon>Xanthoceras</taxon>
    </lineage>
</organism>
<keyword evidence="3" id="KW-1185">Reference proteome</keyword>
<feature type="compositionally biased region" description="Acidic residues" evidence="1">
    <location>
        <begin position="34"/>
        <end position="47"/>
    </location>
</feature>
<reference evidence="2 3" key="1">
    <citation type="submission" date="2021-02" db="EMBL/GenBank/DDBJ databases">
        <title>Plant Genome Project.</title>
        <authorList>
            <person name="Zhang R.-G."/>
        </authorList>
    </citation>
    <scope>NUCLEOTIDE SEQUENCE [LARGE SCALE GENOMIC DNA]</scope>
    <source>
        <tissue evidence="2">Leaves</tissue>
    </source>
</reference>
<protein>
    <submittedName>
        <fullName evidence="2">Uncharacterized protein</fullName>
    </submittedName>
</protein>